<evidence type="ECO:0000313" key="3">
    <source>
        <dbReference type="Proteomes" id="UP000807504"/>
    </source>
</evidence>
<feature type="region of interest" description="Disordered" evidence="1">
    <location>
        <begin position="1"/>
        <end position="87"/>
    </location>
</feature>
<evidence type="ECO:0000256" key="1">
    <source>
        <dbReference type="SAM" id="MobiDB-lite"/>
    </source>
</evidence>
<keyword evidence="3" id="KW-1185">Reference proteome</keyword>
<name>A0A8T0FBA4_ARGBR</name>
<feature type="compositionally biased region" description="Basic and acidic residues" evidence="1">
    <location>
        <begin position="1"/>
        <end position="12"/>
    </location>
</feature>
<reference evidence="2" key="1">
    <citation type="journal article" date="2020" name="bioRxiv">
        <title>Chromosome-level reference genome of the European wasp spider Argiope bruennichi: a resource for studies on range expansion and evolutionary adaptation.</title>
        <authorList>
            <person name="Sheffer M.M."/>
            <person name="Hoppe A."/>
            <person name="Krehenwinkel H."/>
            <person name="Uhl G."/>
            <person name="Kuss A.W."/>
            <person name="Jensen L."/>
            <person name="Jensen C."/>
            <person name="Gillespie R.G."/>
            <person name="Hoff K.J."/>
            <person name="Prost S."/>
        </authorList>
    </citation>
    <scope>NUCLEOTIDE SEQUENCE</scope>
</reference>
<protein>
    <submittedName>
        <fullName evidence="2">Uncharacterized protein</fullName>
    </submittedName>
</protein>
<dbReference type="Proteomes" id="UP000807504">
    <property type="component" value="Unassembled WGS sequence"/>
</dbReference>
<gene>
    <name evidence="2" type="ORF">HNY73_008327</name>
</gene>
<dbReference type="EMBL" id="JABXBU010000015">
    <property type="protein sequence ID" value="KAF8786640.1"/>
    <property type="molecule type" value="Genomic_DNA"/>
</dbReference>
<accession>A0A8T0FBA4</accession>
<organism evidence="2 3">
    <name type="scientific">Argiope bruennichi</name>
    <name type="common">Wasp spider</name>
    <name type="synonym">Aranea bruennichi</name>
    <dbReference type="NCBI Taxonomy" id="94029"/>
    <lineage>
        <taxon>Eukaryota</taxon>
        <taxon>Metazoa</taxon>
        <taxon>Ecdysozoa</taxon>
        <taxon>Arthropoda</taxon>
        <taxon>Chelicerata</taxon>
        <taxon>Arachnida</taxon>
        <taxon>Araneae</taxon>
        <taxon>Araneomorphae</taxon>
        <taxon>Entelegynae</taxon>
        <taxon>Araneoidea</taxon>
        <taxon>Araneidae</taxon>
        <taxon>Argiope</taxon>
    </lineage>
</organism>
<sequence>MIGDAIDHESVKAPRRQPPPSRKREFRCSFHGGSRQKRGGGYDKKNEEVGLKGGSGWGPEATHRLKEGSNNNGGKLLPSKRALKSKS</sequence>
<feature type="compositionally biased region" description="Basic and acidic residues" evidence="1">
    <location>
        <begin position="40"/>
        <end position="50"/>
    </location>
</feature>
<comment type="caution">
    <text evidence="2">The sequence shown here is derived from an EMBL/GenBank/DDBJ whole genome shotgun (WGS) entry which is preliminary data.</text>
</comment>
<evidence type="ECO:0000313" key="2">
    <source>
        <dbReference type="EMBL" id="KAF8786640.1"/>
    </source>
</evidence>
<dbReference type="AlphaFoldDB" id="A0A8T0FBA4"/>
<reference evidence="2" key="2">
    <citation type="submission" date="2020-06" db="EMBL/GenBank/DDBJ databases">
        <authorList>
            <person name="Sheffer M."/>
        </authorList>
    </citation>
    <scope>NUCLEOTIDE SEQUENCE</scope>
</reference>
<proteinExistence type="predicted"/>